<dbReference type="Proteomes" id="UP000694397">
    <property type="component" value="Chromosome 23"/>
</dbReference>
<evidence type="ECO:0000256" key="1">
    <source>
        <dbReference type="ARBA" id="ARBA00004123"/>
    </source>
</evidence>
<dbReference type="KEGG" id="sfm:108931858"/>
<evidence type="ECO:0000256" key="6">
    <source>
        <dbReference type="ARBA" id="ARBA00023015"/>
    </source>
</evidence>
<feature type="compositionally biased region" description="Basic residues" evidence="9">
    <location>
        <begin position="34"/>
        <end position="45"/>
    </location>
</feature>
<feature type="region of interest" description="Disordered" evidence="9">
    <location>
        <begin position="1119"/>
        <end position="1143"/>
    </location>
</feature>
<dbReference type="InterPro" id="IPR051969">
    <property type="entry name" value="Zinc-finger_DNA-bd_regulators"/>
</dbReference>
<gene>
    <name evidence="10" type="primary">LOC108931858</name>
</gene>
<feature type="compositionally biased region" description="Low complexity" evidence="9">
    <location>
        <begin position="444"/>
        <end position="456"/>
    </location>
</feature>
<feature type="compositionally biased region" description="Basic and acidic residues" evidence="9">
    <location>
        <begin position="1063"/>
        <end position="1077"/>
    </location>
</feature>
<keyword evidence="7" id="KW-0804">Transcription</keyword>
<comment type="subcellular location">
    <subcellularLocation>
        <location evidence="1">Nucleus</location>
    </subcellularLocation>
</comment>
<evidence type="ECO:0000313" key="10">
    <source>
        <dbReference type="Ensembl" id="ENSSFOP00015063039.1"/>
    </source>
</evidence>
<feature type="region of interest" description="Disordered" evidence="9">
    <location>
        <begin position="220"/>
        <end position="309"/>
    </location>
</feature>
<dbReference type="GO" id="GO:0005634">
    <property type="term" value="C:nucleus"/>
    <property type="evidence" value="ECO:0007669"/>
    <property type="project" value="UniProtKB-SubCell"/>
</dbReference>
<feature type="compositionally biased region" description="Basic and acidic residues" evidence="9">
    <location>
        <begin position="1088"/>
        <end position="1097"/>
    </location>
</feature>
<evidence type="ECO:0000256" key="8">
    <source>
        <dbReference type="ARBA" id="ARBA00023242"/>
    </source>
</evidence>
<keyword evidence="2" id="KW-0479">Metal-binding</keyword>
<reference evidence="10" key="2">
    <citation type="submission" date="2025-08" db="UniProtKB">
        <authorList>
            <consortium name="Ensembl"/>
        </authorList>
    </citation>
    <scope>IDENTIFICATION</scope>
</reference>
<dbReference type="RefSeq" id="XP_018603422.1">
    <property type="nucleotide sequence ID" value="XM_018747906.2"/>
</dbReference>
<keyword evidence="8" id="KW-0539">Nucleus</keyword>
<keyword evidence="6" id="KW-0805">Transcription regulation</keyword>
<feature type="region of interest" description="Disordered" evidence="9">
    <location>
        <begin position="1039"/>
        <end position="1097"/>
    </location>
</feature>
<dbReference type="GO" id="GO:0000981">
    <property type="term" value="F:DNA-binding transcription factor activity, RNA polymerase II-specific"/>
    <property type="evidence" value="ECO:0007669"/>
    <property type="project" value="TreeGrafter"/>
</dbReference>
<feature type="region of interest" description="Disordered" evidence="9">
    <location>
        <begin position="1"/>
        <end position="45"/>
    </location>
</feature>
<dbReference type="PANTHER" id="PTHR45944">
    <property type="entry name" value="SCHNURRI, ISOFORM F"/>
    <property type="match status" value="1"/>
</dbReference>
<evidence type="ECO:0000256" key="9">
    <source>
        <dbReference type="SAM" id="MobiDB-lite"/>
    </source>
</evidence>
<proteinExistence type="predicted"/>
<evidence type="ECO:0000256" key="2">
    <source>
        <dbReference type="ARBA" id="ARBA00022723"/>
    </source>
</evidence>
<dbReference type="OrthoDB" id="8820788at2759"/>
<feature type="compositionally biased region" description="Basic residues" evidence="9">
    <location>
        <begin position="7"/>
        <end position="16"/>
    </location>
</feature>
<keyword evidence="5" id="KW-0862">Zinc</keyword>
<feature type="region of interest" description="Disordered" evidence="9">
    <location>
        <begin position="816"/>
        <end position="855"/>
    </location>
</feature>
<feature type="compositionally biased region" description="Polar residues" evidence="9">
    <location>
        <begin position="284"/>
        <end position="309"/>
    </location>
</feature>
<dbReference type="RefSeq" id="XP_018603423.1">
    <property type="nucleotide sequence ID" value="XM_018747907.2"/>
</dbReference>
<dbReference type="PANTHER" id="PTHR45944:SF5">
    <property type="entry name" value="TRANSCRIPTION FACTOR HIVEP3"/>
    <property type="match status" value="1"/>
</dbReference>
<protein>
    <submittedName>
        <fullName evidence="10">Transcription factor HIVEP3-like</fullName>
    </submittedName>
</protein>
<feature type="compositionally biased region" description="Basic and acidic residues" evidence="9">
    <location>
        <begin position="1256"/>
        <end position="1266"/>
    </location>
</feature>
<keyword evidence="3" id="KW-0677">Repeat</keyword>
<evidence type="ECO:0000256" key="3">
    <source>
        <dbReference type="ARBA" id="ARBA00022737"/>
    </source>
</evidence>
<dbReference type="AlphaFoldDB" id="A0A8C9VPP0"/>
<dbReference type="Ensembl" id="ENSSFOT00015051189.1">
    <property type="protein sequence ID" value="ENSSFOP00015063039.1"/>
    <property type="gene ID" value="ENSSFOG00015029450.1"/>
</dbReference>
<feature type="compositionally biased region" description="Polar residues" evidence="9">
    <location>
        <begin position="1239"/>
        <end position="1252"/>
    </location>
</feature>
<accession>A0A8C9VPP0</accession>
<evidence type="ECO:0000313" key="11">
    <source>
        <dbReference type="Proteomes" id="UP000694397"/>
    </source>
</evidence>
<feature type="compositionally biased region" description="Polar residues" evidence="9">
    <location>
        <begin position="817"/>
        <end position="840"/>
    </location>
</feature>
<reference evidence="10" key="3">
    <citation type="submission" date="2025-09" db="UniProtKB">
        <authorList>
            <consortium name="Ensembl"/>
        </authorList>
    </citation>
    <scope>IDENTIFICATION</scope>
</reference>
<evidence type="ECO:0000256" key="5">
    <source>
        <dbReference type="ARBA" id="ARBA00022833"/>
    </source>
</evidence>
<dbReference type="GO" id="GO:0000978">
    <property type="term" value="F:RNA polymerase II cis-regulatory region sequence-specific DNA binding"/>
    <property type="evidence" value="ECO:0007669"/>
    <property type="project" value="TreeGrafter"/>
</dbReference>
<feature type="region of interest" description="Disordered" evidence="9">
    <location>
        <begin position="378"/>
        <end position="415"/>
    </location>
</feature>
<sequence>MAAKRCQSTKRQHSLSKPKLEESVPSPSELSQVYRRHHLKSKRRKLQRLRLNQLGERSAAAAGGRQQTSGCLREPLPLLSTLTASSVFSLQQQTRLLEEGVHRRKGRTRKPSKYTCRFCSRTCAKCCVLQKRICSHTGERLYPFSPCDSYFKSKSNLYKRPKSHIHRSKLGISNTTAHPSRVKGRQRVEKQKDFMEANSLGSEYKSKHLGFLPSALEEPAGRALQKSSSIPPPRATDAQGSMDSQRMEGAHAVKQRLVMRLSERKRTPVDSSDEGTACVDPWSKGSTESGYFSRSESSELPQTSPPNSEAKSYAEIILGKFGRVDQGPRNTHQQCHRCSEPERRRIPLNVPATQVIEHITKLITINEALVDTREIDSVKPRRSLSRKNSLEVPRVLKAPSAYHPKGDTSGSSSTCSVDVKCLRNNLHPKFLSVDSLPRRPSPVPLLRSRSMPSSASAGQPPTPRFRSSHSFDERQATPAGKRVGHHHGILRRQRALEAPFEPDMVLQEMAPYYSSAATVLCGPCQPTTRDSCPREPESCIPCFRSMNGPEAHMLSSKELLVEGAKRKASNEYYYSRVLPDILCEKQKEDGKEMEERLSNARLVLSSFSPTSSFQMESNATSEKLSSKANVMLLRSDGRNIRKGISVIQHTSAFERSGNVVTALTSEGGHQPPPTELPQPLPNYHLMRQHSIQVPEVLLAEDPDFNIGSGTSLETLAVTHAKESEKFRYPQRSATLAQFPAEKLPPKKKRLCLTESQTSVVPGTQRGSFSYRCLPPQGNSVAYKEGHIFPLVKQATFGACDKKVYPSSTGEIILPAKSNVNPISPREPTQPTPSAELSQNELSLRLSPVSPPPEALAELRTGSTLSVGSMQRVLSVSQCPTSSLVSLTTRSVVPLRHRVLPFQPVQDLSESGAAFCSPDPTSLQPVAEVQRQDTKSSPLPSLSLMPILCFDQHTCSADVPRLELSAHMNPTTVPVRIQNAFPVCGKGLYTSQSLSVVQKNRDSLQIKLEEQSHLNPCVEPRISDVSDNLSWTQPLKPSTPLECEVTGSRSKKRALSQAGSLELFPDKEPQLKRIKNEDEGNDGCVGERPVVHGESNQDKVVKEPTLICERKMEEKTQKVKFNEHKKESEFRESESSKEKDNKINDLRKMDTSRTNETNSCINTATMVSWCYLKYLNPSCSRALQNSGCSSWCANLPSPNLPGFSTRVALSLLCSKQKRGPELYTVASMIQPAAEQLVPATKTQRSEVQGSATMSSSRAKESEERSGENEATSA</sequence>
<evidence type="ECO:0000256" key="7">
    <source>
        <dbReference type="ARBA" id="ARBA00023163"/>
    </source>
</evidence>
<reference evidence="10 11" key="1">
    <citation type="submission" date="2019-04" db="EMBL/GenBank/DDBJ databases">
        <authorList>
            <consortium name="Wellcome Sanger Institute Data Sharing"/>
        </authorList>
    </citation>
    <scope>NUCLEOTIDE SEQUENCE [LARGE SCALE GENOMIC DNA]</scope>
</reference>
<name>A0A8C9VPP0_SCLFO</name>
<keyword evidence="4" id="KW-0863">Zinc-finger</keyword>
<feature type="region of interest" description="Disordered" evidence="9">
    <location>
        <begin position="1235"/>
        <end position="1272"/>
    </location>
</feature>
<evidence type="ECO:0000256" key="4">
    <source>
        <dbReference type="ARBA" id="ARBA00022771"/>
    </source>
</evidence>
<keyword evidence="11" id="KW-1185">Reference proteome</keyword>
<dbReference type="GeneID" id="108931858"/>
<organism evidence="10 11">
    <name type="scientific">Scleropages formosus</name>
    <name type="common">Asian bonytongue</name>
    <name type="synonym">Osteoglossum formosum</name>
    <dbReference type="NCBI Taxonomy" id="113540"/>
    <lineage>
        <taxon>Eukaryota</taxon>
        <taxon>Metazoa</taxon>
        <taxon>Chordata</taxon>
        <taxon>Craniata</taxon>
        <taxon>Vertebrata</taxon>
        <taxon>Euteleostomi</taxon>
        <taxon>Actinopterygii</taxon>
        <taxon>Neopterygii</taxon>
        <taxon>Teleostei</taxon>
        <taxon>Osteoglossocephala</taxon>
        <taxon>Osteoglossomorpha</taxon>
        <taxon>Osteoglossiformes</taxon>
        <taxon>Osteoglossidae</taxon>
        <taxon>Scleropages</taxon>
    </lineage>
</organism>
<feature type="region of interest" description="Disordered" evidence="9">
    <location>
        <begin position="432"/>
        <end position="488"/>
    </location>
</feature>
<dbReference type="GO" id="GO:0008270">
    <property type="term" value="F:zinc ion binding"/>
    <property type="evidence" value="ECO:0007669"/>
    <property type="project" value="UniProtKB-KW"/>
</dbReference>
<dbReference type="GeneTree" id="ENSGT00940000157218"/>